<dbReference type="InterPro" id="IPR022476">
    <property type="entry name" value="Spore_YabP/YqfC"/>
</dbReference>
<accession>A0A511X394</accession>
<evidence type="ECO:0008006" key="3">
    <source>
        <dbReference type="Google" id="ProtNLM"/>
    </source>
</evidence>
<dbReference type="Proteomes" id="UP000321400">
    <property type="component" value="Unassembled WGS sequence"/>
</dbReference>
<keyword evidence="2" id="KW-1185">Reference proteome</keyword>
<comment type="caution">
    <text evidence="1">The sequence shown here is derived from an EMBL/GenBank/DDBJ whole genome shotgun (WGS) entry which is preliminary data.</text>
</comment>
<dbReference type="RefSeq" id="WP_089800804.1">
    <property type="nucleotide sequence ID" value="NZ_BJYE01000025.1"/>
</dbReference>
<gene>
    <name evidence="1" type="ORF">HAL01_18800</name>
</gene>
<evidence type="ECO:0000313" key="1">
    <source>
        <dbReference type="EMBL" id="GEN57416.1"/>
    </source>
</evidence>
<dbReference type="AlphaFoldDB" id="A0A511X394"/>
<organism evidence="1 2">
    <name type="scientific">Halolactibacillus alkaliphilus</name>
    <dbReference type="NCBI Taxonomy" id="442899"/>
    <lineage>
        <taxon>Bacteria</taxon>
        <taxon>Bacillati</taxon>
        <taxon>Bacillota</taxon>
        <taxon>Bacilli</taxon>
        <taxon>Bacillales</taxon>
        <taxon>Bacillaceae</taxon>
        <taxon>Halolactibacillus</taxon>
    </lineage>
</organism>
<reference evidence="1 2" key="1">
    <citation type="submission" date="2019-07" db="EMBL/GenBank/DDBJ databases">
        <title>Whole genome shotgun sequence of Halolactibacillus alkaliphilus NBRC 103919.</title>
        <authorList>
            <person name="Hosoyama A."/>
            <person name="Uohara A."/>
            <person name="Ohji S."/>
            <person name="Ichikawa N."/>
        </authorList>
    </citation>
    <scope>NUCLEOTIDE SEQUENCE [LARGE SCALE GENOMIC DNA]</scope>
    <source>
        <strain evidence="1 2">NBRC 103919</strain>
    </source>
</reference>
<evidence type="ECO:0000313" key="2">
    <source>
        <dbReference type="Proteomes" id="UP000321400"/>
    </source>
</evidence>
<name>A0A511X394_9BACI</name>
<sequence length="93" mass="10621">MTRLFTSIKEFNHLSHLPKITLIGDQTLIVQVFKKLLILTDRHIEIQLESHILIITGQSLIVDQFTLDFLVIQGLFTGLEFKEGCSDGPTKRD</sequence>
<protein>
    <recommendedName>
        <fullName evidence="3">Sporulation protein YqfC</fullName>
    </recommendedName>
</protein>
<dbReference type="STRING" id="442899.SAMN05720591_10791"/>
<dbReference type="EMBL" id="BJYE01000025">
    <property type="protein sequence ID" value="GEN57416.1"/>
    <property type="molecule type" value="Genomic_DNA"/>
</dbReference>
<dbReference type="Pfam" id="PF07873">
    <property type="entry name" value="YabP"/>
    <property type="match status" value="1"/>
</dbReference>
<proteinExistence type="predicted"/>